<reference evidence="7" key="1">
    <citation type="submission" date="2018-06" db="EMBL/GenBank/DDBJ databases">
        <authorList>
            <person name="Zhirakovskaya E."/>
        </authorList>
    </citation>
    <scope>NUCLEOTIDE SEQUENCE</scope>
</reference>
<dbReference type="InterPro" id="IPR049299">
    <property type="entry name" value="Thio2_N"/>
</dbReference>
<keyword evidence="2" id="KW-0479">Metal-binding</keyword>
<evidence type="ECO:0000256" key="1">
    <source>
        <dbReference type="ARBA" id="ARBA00022448"/>
    </source>
</evidence>
<dbReference type="NCBIfam" id="NF008229">
    <property type="entry name" value="PRK10996.1"/>
    <property type="match status" value="1"/>
</dbReference>
<sequence>MSNIHLVCPHCDSTNRFPNDKLTAAPQCGKCHQALFVAQPVELTASNFNHHITKSDIPILVDFWAPWCGPCKMMTPIFQQAAAQLEPLFRLAKVDTEAQQQLAQQFQIRSIPTLALFKHGKEIKRQPGAMDLNNLINWARQ</sequence>
<dbReference type="GO" id="GO:0046872">
    <property type="term" value="F:metal ion binding"/>
    <property type="evidence" value="ECO:0007669"/>
    <property type="project" value="UniProtKB-KW"/>
</dbReference>
<dbReference type="InterPro" id="IPR036249">
    <property type="entry name" value="Thioredoxin-like_sf"/>
</dbReference>
<dbReference type="InterPro" id="IPR005746">
    <property type="entry name" value="Thioredoxin"/>
</dbReference>
<dbReference type="InterPro" id="IPR013766">
    <property type="entry name" value="Thioredoxin_domain"/>
</dbReference>
<keyword evidence="4" id="KW-1015">Disulfide bond</keyword>
<dbReference type="FunFam" id="3.40.30.10:FF:000001">
    <property type="entry name" value="Thioredoxin"/>
    <property type="match status" value="1"/>
</dbReference>
<evidence type="ECO:0000256" key="2">
    <source>
        <dbReference type="ARBA" id="ARBA00022723"/>
    </source>
</evidence>
<proteinExistence type="predicted"/>
<gene>
    <name evidence="7" type="ORF">MNBD_GAMMA23-2415</name>
</gene>
<dbReference type="CDD" id="cd02947">
    <property type="entry name" value="TRX_family"/>
    <property type="match status" value="1"/>
</dbReference>
<dbReference type="GO" id="GO:0005737">
    <property type="term" value="C:cytoplasm"/>
    <property type="evidence" value="ECO:0007669"/>
    <property type="project" value="TreeGrafter"/>
</dbReference>
<dbReference type="AlphaFoldDB" id="A0A3B0ZYQ6"/>
<dbReference type="PRINTS" id="PR00421">
    <property type="entry name" value="THIOREDOXIN"/>
</dbReference>
<protein>
    <submittedName>
        <fullName evidence="7">Thioredoxin 2</fullName>
    </submittedName>
</protein>
<evidence type="ECO:0000256" key="4">
    <source>
        <dbReference type="ARBA" id="ARBA00023157"/>
    </source>
</evidence>
<dbReference type="EMBL" id="UOFT01000027">
    <property type="protein sequence ID" value="VAW92572.1"/>
    <property type="molecule type" value="Genomic_DNA"/>
</dbReference>
<dbReference type="PROSITE" id="PS00194">
    <property type="entry name" value="THIOREDOXIN_1"/>
    <property type="match status" value="1"/>
</dbReference>
<keyword evidence="3" id="KW-0249">Electron transport</keyword>
<dbReference type="Gene3D" id="2.30.30.380">
    <property type="entry name" value="Zn-finger domain of Sec23/24"/>
    <property type="match status" value="1"/>
</dbReference>
<accession>A0A3B0ZYQ6</accession>
<evidence type="ECO:0000259" key="6">
    <source>
        <dbReference type="PROSITE" id="PS51352"/>
    </source>
</evidence>
<evidence type="ECO:0000256" key="3">
    <source>
        <dbReference type="ARBA" id="ARBA00022982"/>
    </source>
</evidence>
<dbReference type="Pfam" id="PF00085">
    <property type="entry name" value="Thioredoxin"/>
    <property type="match status" value="1"/>
</dbReference>
<organism evidence="7">
    <name type="scientific">hydrothermal vent metagenome</name>
    <dbReference type="NCBI Taxonomy" id="652676"/>
    <lineage>
        <taxon>unclassified sequences</taxon>
        <taxon>metagenomes</taxon>
        <taxon>ecological metagenomes</taxon>
    </lineage>
</organism>
<keyword evidence="1" id="KW-0813">Transport</keyword>
<dbReference type="GO" id="GO:0015035">
    <property type="term" value="F:protein-disulfide reductase activity"/>
    <property type="evidence" value="ECO:0007669"/>
    <property type="project" value="InterPro"/>
</dbReference>
<dbReference type="PROSITE" id="PS51352">
    <property type="entry name" value="THIOREDOXIN_2"/>
    <property type="match status" value="1"/>
</dbReference>
<dbReference type="NCBIfam" id="TIGR01068">
    <property type="entry name" value="thioredoxin"/>
    <property type="match status" value="1"/>
</dbReference>
<dbReference type="PANTHER" id="PTHR45663:SF11">
    <property type="entry name" value="GEO12009P1"/>
    <property type="match status" value="1"/>
</dbReference>
<evidence type="ECO:0000313" key="7">
    <source>
        <dbReference type="EMBL" id="VAW92572.1"/>
    </source>
</evidence>
<dbReference type="InterPro" id="IPR017937">
    <property type="entry name" value="Thioredoxin_CS"/>
</dbReference>
<name>A0A3B0ZYQ6_9ZZZZ</name>
<evidence type="ECO:0000256" key="5">
    <source>
        <dbReference type="ARBA" id="ARBA00023284"/>
    </source>
</evidence>
<dbReference type="Gene3D" id="3.40.30.10">
    <property type="entry name" value="Glutaredoxin"/>
    <property type="match status" value="1"/>
</dbReference>
<dbReference type="PANTHER" id="PTHR45663">
    <property type="entry name" value="GEO12009P1"/>
    <property type="match status" value="1"/>
</dbReference>
<feature type="domain" description="Thioredoxin" evidence="6">
    <location>
        <begin position="32"/>
        <end position="141"/>
    </location>
</feature>
<keyword evidence="5" id="KW-0676">Redox-active center</keyword>
<dbReference type="SUPFAM" id="SSF52833">
    <property type="entry name" value="Thioredoxin-like"/>
    <property type="match status" value="1"/>
</dbReference>
<dbReference type="Pfam" id="PF21352">
    <property type="entry name" value="Zn_ribbon_Thio2"/>
    <property type="match status" value="1"/>
</dbReference>